<evidence type="ECO:0000313" key="1">
    <source>
        <dbReference type="EMBL" id="EDL99516.1"/>
    </source>
</evidence>
<accession>A6K5U4</accession>
<dbReference type="EMBL" id="CH474022">
    <property type="protein sequence ID" value="EDL99516.1"/>
    <property type="molecule type" value="Genomic_DNA"/>
</dbReference>
<organism evidence="1 2">
    <name type="scientific">Rattus norvegicus</name>
    <name type="common">Rat</name>
    <dbReference type="NCBI Taxonomy" id="10116"/>
    <lineage>
        <taxon>Eukaryota</taxon>
        <taxon>Metazoa</taxon>
        <taxon>Chordata</taxon>
        <taxon>Craniata</taxon>
        <taxon>Vertebrata</taxon>
        <taxon>Euteleostomi</taxon>
        <taxon>Mammalia</taxon>
        <taxon>Eutheria</taxon>
        <taxon>Euarchontoglires</taxon>
        <taxon>Glires</taxon>
        <taxon>Rodentia</taxon>
        <taxon>Myomorpha</taxon>
        <taxon>Muroidea</taxon>
        <taxon>Muridae</taxon>
        <taxon>Murinae</taxon>
        <taxon>Rattus</taxon>
    </lineage>
</organism>
<sequence length="21" mass="2288">MSAISSGLESLLSTHWLFNHG</sequence>
<dbReference type="Proteomes" id="UP000234681">
    <property type="component" value="Chromosome 14"/>
</dbReference>
<proteinExistence type="predicted"/>
<gene>
    <name evidence="1" type="ORF">rCG_37870</name>
</gene>
<feature type="non-terminal residue" evidence="1">
    <location>
        <position position="21"/>
    </location>
</feature>
<name>A6K5U4_RAT</name>
<protein>
    <submittedName>
        <fullName evidence="1">RCG37870, isoform CRA_b</fullName>
    </submittedName>
</protein>
<evidence type="ECO:0000313" key="2">
    <source>
        <dbReference type="Proteomes" id="UP000234681"/>
    </source>
</evidence>
<reference evidence="2" key="1">
    <citation type="submission" date="2005-09" db="EMBL/GenBank/DDBJ databases">
        <authorList>
            <person name="Mural R.J."/>
            <person name="Li P.W."/>
            <person name="Adams M.D."/>
            <person name="Amanatides P.G."/>
            <person name="Baden-Tillson H."/>
            <person name="Barnstead M."/>
            <person name="Chin S.H."/>
            <person name="Dew I."/>
            <person name="Evans C.A."/>
            <person name="Ferriera S."/>
            <person name="Flanigan M."/>
            <person name="Fosler C."/>
            <person name="Glodek A."/>
            <person name="Gu Z."/>
            <person name="Holt R.A."/>
            <person name="Jennings D."/>
            <person name="Kraft C.L."/>
            <person name="Lu F."/>
            <person name="Nguyen T."/>
            <person name="Nusskern D.R."/>
            <person name="Pfannkoch C.M."/>
            <person name="Sitter C."/>
            <person name="Sutton G.G."/>
            <person name="Venter J.C."/>
            <person name="Wang Z."/>
            <person name="Woodage T."/>
            <person name="Zheng X.H."/>
            <person name="Zhong F."/>
        </authorList>
    </citation>
    <scope>NUCLEOTIDE SEQUENCE [LARGE SCALE GENOMIC DNA]</scope>
    <source>
        <strain>BN</strain>
        <strain evidence="2">Sprague-Dawley</strain>
    </source>
</reference>
<dbReference type="AlphaFoldDB" id="A6K5U4"/>